<protein>
    <submittedName>
        <fullName evidence="9">AEC family transporter</fullName>
    </submittedName>
</protein>
<evidence type="ECO:0000313" key="10">
    <source>
        <dbReference type="Proteomes" id="UP000647235"/>
    </source>
</evidence>
<name>A0ABR7EXF1_9FIRM</name>
<reference evidence="9 10" key="1">
    <citation type="submission" date="2020-08" db="EMBL/GenBank/DDBJ databases">
        <title>Genome public.</title>
        <authorList>
            <person name="Liu C."/>
            <person name="Sun Q."/>
        </authorList>
    </citation>
    <scope>NUCLEOTIDE SEQUENCE [LARGE SCALE GENOMIC DNA]</scope>
    <source>
        <strain evidence="9 10">NSJ-36</strain>
    </source>
</reference>
<gene>
    <name evidence="9" type="ORF">H8S07_12380</name>
</gene>
<evidence type="ECO:0000256" key="5">
    <source>
        <dbReference type="ARBA" id="ARBA00022692"/>
    </source>
</evidence>
<feature type="transmembrane region" description="Helical" evidence="8">
    <location>
        <begin position="69"/>
        <end position="89"/>
    </location>
</feature>
<dbReference type="PANTHER" id="PTHR36838:SF1">
    <property type="entry name" value="SLR1864 PROTEIN"/>
    <property type="match status" value="1"/>
</dbReference>
<dbReference type="Proteomes" id="UP000647235">
    <property type="component" value="Unassembled WGS sequence"/>
</dbReference>
<keyword evidence="10" id="KW-1185">Reference proteome</keyword>
<feature type="transmembrane region" description="Helical" evidence="8">
    <location>
        <begin position="109"/>
        <end position="137"/>
    </location>
</feature>
<evidence type="ECO:0000256" key="1">
    <source>
        <dbReference type="ARBA" id="ARBA00004651"/>
    </source>
</evidence>
<comment type="subcellular location">
    <subcellularLocation>
        <location evidence="1">Cell membrane</location>
        <topology evidence="1">Multi-pass membrane protein</topology>
    </subcellularLocation>
</comment>
<keyword evidence="7 8" id="KW-0472">Membrane</keyword>
<dbReference type="Pfam" id="PF03547">
    <property type="entry name" value="Mem_trans"/>
    <property type="match status" value="2"/>
</dbReference>
<evidence type="ECO:0000256" key="4">
    <source>
        <dbReference type="ARBA" id="ARBA00022475"/>
    </source>
</evidence>
<evidence type="ECO:0000256" key="2">
    <source>
        <dbReference type="ARBA" id="ARBA00010145"/>
    </source>
</evidence>
<feature type="transmembrane region" description="Helical" evidence="8">
    <location>
        <begin position="254"/>
        <end position="274"/>
    </location>
</feature>
<dbReference type="Gene3D" id="1.20.1530.20">
    <property type="match status" value="1"/>
</dbReference>
<comment type="similarity">
    <text evidence="2">Belongs to the auxin efflux carrier (TC 2.A.69) family.</text>
</comment>
<evidence type="ECO:0000256" key="8">
    <source>
        <dbReference type="SAM" id="Phobius"/>
    </source>
</evidence>
<feature type="transmembrane region" description="Helical" evidence="8">
    <location>
        <begin position="189"/>
        <end position="208"/>
    </location>
</feature>
<evidence type="ECO:0000313" key="9">
    <source>
        <dbReference type="EMBL" id="MBC5666035.1"/>
    </source>
</evidence>
<dbReference type="RefSeq" id="WP_021861210.1">
    <property type="nucleotide sequence ID" value="NZ_JACOOY010000018.1"/>
</dbReference>
<evidence type="ECO:0000256" key="6">
    <source>
        <dbReference type="ARBA" id="ARBA00022989"/>
    </source>
</evidence>
<keyword evidence="6 8" id="KW-1133">Transmembrane helix</keyword>
<evidence type="ECO:0000256" key="3">
    <source>
        <dbReference type="ARBA" id="ARBA00022448"/>
    </source>
</evidence>
<accession>A0ABR7EXF1</accession>
<keyword evidence="3" id="KW-0813">Transport</keyword>
<feature type="transmembrane region" description="Helical" evidence="8">
    <location>
        <begin position="286"/>
        <end position="306"/>
    </location>
</feature>
<dbReference type="EMBL" id="JACOOY010000018">
    <property type="protein sequence ID" value="MBC5666035.1"/>
    <property type="molecule type" value="Genomic_DNA"/>
</dbReference>
<sequence>MEISILLMKQIAELFLMILMGYLVVKAGIVTAEDSKVLSKIVLYLVIPCVIIHAFQVTYTKNTVKELELAFAASVLLQIILLIAVWAIAKALKMDEVELASVYYSNSGNLIVPLVTFILGEKWVLCGCVFMSVQLVFMWTHGKKIISREEGTDWRKIVFNINMIAVVLGIILFFLQIKLPEIVDGTMSAVGVMIGPASMIVTGMLLAQMSLRQVFANRRIYFVTALRLVVVPMISLLLLKFSHLISWHPDGKKILLVVFLAVITPSASTVTQMCQVYGNDSNYASAINVMTTLLSILTMPLMVYAFEVLM</sequence>
<feature type="transmembrane region" description="Helical" evidence="8">
    <location>
        <begin position="12"/>
        <end position="31"/>
    </location>
</feature>
<organism evidence="9 10">
    <name type="scientific">Dorea hominis</name>
    <dbReference type="NCBI Taxonomy" id="2763040"/>
    <lineage>
        <taxon>Bacteria</taxon>
        <taxon>Bacillati</taxon>
        <taxon>Bacillota</taxon>
        <taxon>Clostridia</taxon>
        <taxon>Lachnospirales</taxon>
        <taxon>Lachnospiraceae</taxon>
        <taxon>Dorea</taxon>
    </lineage>
</organism>
<dbReference type="PANTHER" id="PTHR36838">
    <property type="entry name" value="AUXIN EFFLUX CARRIER FAMILY PROTEIN"/>
    <property type="match status" value="1"/>
</dbReference>
<keyword evidence="4" id="KW-1003">Cell membrane</keyword>
<keyword evidence="5 8" id="KW-0812">Transmembrane</keyword>
<feature type="transmembrane region" description="Helical" evidence="8">
    <location>
        <begin position="37"/>
        <end position="57"/>
    </location>
</feature>
<dbReference type="InterPro" id="IPR004776">
    <property type="entry name" value="Mem_transp_PIN-like"/>
</dbReference>
<evidence type="ECO:0000256" key="7">
    <source>
        <dbReference type="ARBA" id="ARBA00023136"/>
    </source>
</evidence>
<dbReference type="InterPro" id="IPR038770">
    <property type="entry name" value="Na+/solute_symporter_sf"/>
</dbReference>
<comment type="caution">
    <text evidence="9">The sequence shown here is derived from an EMBL/GenBank/DDBJ whole genome shotgun (WGS) entry which is preliminary data.</text>
</comment>
<proteinExistence type="inferred from homology"/>
<feature type="transmembrane region" description="Helical" evidence="8">
    <location>
        <begin position="157"/>
        <end position="177"/>
    </location>
</feature>
<feature type="transmembrane region" description="Helical" evidence="8">
    <location>
        <begin position="220"/>
        <end position="242"/>
    </location>
</feature>